<keyword evidence="2" id="KW-1185">Reference proteome</keyword>
<dbReference type="Proteomes" id="UP000729402">
    <property type="component" value="Unassembled WGS sequence"/>
</dbReference>
<organism evidence="1 2">
    <name type="scientific">Zizania palustris</name>
    <name type="common">Northern wild rice</name>
    <dbReference type="NCBI Taxonomy" id="103762"/>
    <lineage>
        <taxon>Eukaryota</taxon>
        <taxon>Viridiplantae</taxon>
        <taxon>Streptophyta</taxon>
        <taxon>Embryophyta</taxon>
        <taxon>Tracheophyta</taxon>
        <taxon>Spermatophyta</taxon>
        <taxon>Magnoliopsida</taxon>
        <taxon>Liliopsida</taxon>
        <taxon>Poales</taxon>
        <taxon>Poaceae</taxon>
        <taxon>BOP clade</taxon>
        <taxon>Oryzoideae</taxon>
        <taxon>Oryzeae</taxon>
        <taxon>Zizaniinae</taxon>
        <taxon>Zizania</taxon>
    </lineage>
</organism>
<gene>
    <name evidence="1" type="ORF">GUJ93_ZPchr0003g16828</name>
</gene>
<evidence type="ECO:0000313" key="1">
    <source>
        <dbReference type="EMBL" id="KAG8061121.1"/>
    </source>
</evidence>
<comment type="caution">
    <text evidence="1">The sequence shown here is derived from an EMBL/GenBank/DDBJ whole genome shotgun (WGS) entry which is preliminary data.</text>
</comment>
<reference evidence="1" key="2">
    <citation type="submission" date="2021-02" db="EMBL/GenBank/DDBJ databases">
        <authorList>
            <person name="Kimball J.A."/>
            <person name="Haas M.W."/>
            <person name="Macchietto M."/>
            <person name="Kono T."/>
            <person name="Duquette J."/>
            <person name="Shao M."/>
        </authorList>
    </citation>
    <scope>NUCLEOTIDE SEQUENCE</scope>
    <source>
        <tissue evidence="1">Fresh leaf tissue</tissue>
    </source>
</reference>
<name>A0A8J5RVW8_ZIZPA</name>
<protein>
    <submittedName>
        <fullName evidence="1">Uncharacterized protein</fullName>
    </submittedName>
</protein>
<proteinExistence type="predicted"/>
<dbReference type="EMBL" id="JAAALK010000286">
    <property type="protein sequence ID" value="KAG8061121.1"/>
    <property type="molecule type" value="Genomic_DNA"/>
</dbReference>
<accession>A0A8J5RVW8</accession>
<reference evidence="1" key="1">
    <citation type="journal article" date="2021" name="bioRxiv">
        <title>Whole Genome Assembly and Annotation of Northern Wild Rice, Zizania palustris L., Supports a Whole Genome Duplication in the Zizania Genus.</title>
        <authorList>
            <person name="Haas M."/>
            <person name="Kono T."/>
            <person name="Macchietto M."/>
            <person name="Millas R."/>
            <person name="McGilp L."/>
            <person name="Shao M."/>
            <person name="Duquette J."/>
            <person name="Hirsch C.N."/>
            <person name="Kimball J."/>
        </authorList>
    </citation>
    <scope>NUCLEOTIDE SEQUENCE</scope>
    <source>
        <tissue evidence="1">Fresh leaf tissue</tissue>
    </source>
</reference>
<evidence type="ECO:0000313" key="2">
    <source>
        <dbReference type="Proteomes" id="UP000729402"/>
    </source>
</evidence>
<dbReference type="AlphaFoldDB" id="A0A8J5RVW8"/>
<sequence length="86" mass="9582">MRHPRPVPSLCPRAAWSMHLSAMRVIRHGRTYQHVASMVANPGSLPNRAEQLCTPPGDLHCVTYTNNSGCTPWLLCSYLEPHFEGA</sequence>